<protein>
    <submittedName>
        <fullName evidence="1">Uncharacterized protein</fullName>
    </submittedName>
</protein>
<proteinExistence type="predicted"/>
<name>A0A2T7NLX6_POMCA</name>
<evidence type="ECO:0000313" key="1">
    <source>
        <dbReference type="EMBL" id="PVD22161.1"/>
    </source>
</evidence>
<gene>
    <name evidence="1" type="ORF">C0Q70_17966</name>
</gene>
<dbReference type="EMBL" id="PZQS01000011">
    <property type="protein sequence ID" value="PVD22161.1"/>
    <property type="molecule type" value="Genomic_DNA"/>
</dbReference>
<dbReference type="AlphaFoldDB" id="A0A2T7NLX6"/>
<comment type="caution">
    <text evidence="1">The sequence shown here is derived from an EMBL/GenBank/DDBJ whole genome shotgun (WGS) entry which is preliminary data.</text>
</comment>
<keyword evidence="2" id="KW-1185">Reference proteome</keyword>
<evidence type="ECO:0000313" key="2">
    <source>
        <dbReference type="Proteomes" id="UP000245119"/>
    </source>
</evidence>
<dbReference type="Proteomes" id="UP000245119">
    <property type="component" value="Linkage Group LG11"/>
</dbReference>
<sequence>MYFPAHSSSPDPPTRARLRVWDSIEKRFVFPNKRMGGAGDGGSGGMGEEETCASVWRGIRNENVPIGLRARKPVPDHLNKSG</sequence>
<accession>A0A2T7NLX6</accession>
<organism evidence="1 2">
    <name type="scientific">Pomacea canaliculata</name>
    <name type="common">Golden apple snail</name>
    <dbReference type="NCBI Taxonomy" id="400727"/>
    <lineage>
        <taxon>Eukaryota</taxon>
        <taxon>Metazoa</taxon>
        <taxon>Spiralia</taxon>
        <taxon>Lophotrochozoa</taxon>
        <taxon>Mollusca</taxon>
        <taxon>Gastropoda</taxon>
        <taxon>Caenogastropoda</taxon>
        <taxon>Architaenioglossa</taxon>
        <taxon>Ampullarioidea</taxon>
        <taxon>Ampullariidae</taxon>
        <taxon>Pomacea</taxon>
    </lineage>
</organism>
<reference evidence="1 2" key="1">
    <citation type="submission" date="2018-04" db="EMBL/GenBank/DDBJ databases">
        <title>The genome of golden apple snail Pomacea canaliculata provides insight into stress tolerance and invasive adaptation.</title>
        <authorList>
            <person name="Liu C."/>
            <person name="Liu B."/>
            <person name="Ren Y."/>
            <person name="Zhang Y."/>
            <person name="Wang H."/>
            <person name="Li S."/>
            <person name="Jiang F."/>
            <person name="Yin L."/>
            <person name="Zhang G."/>
            <person name="Qian W."/>
            <person name="Fan W."/>
        </authorList>
    </citation>
    <scope>NUCLEOTIDE SEQUENCE [LARGE SCALE GENOMIC DNA]</scope>
    <source>
        <strain evidence="1">SZHN2017</strain>
        <tissue evidence="1">Muscle</tissue>
    </source>
</reference>